<evidence type="ECO:0000256" key="1">
    <source>
        <dbReference type="ARBA" id="ARBA00006926"/>
    </source>
</evidence>
<gene>
    <name evidence="6" type="ORF">PAHA3_1339</name>
</gene>
<evidence type="ECO:0000256" key="3">
    <source>
        <dbReference type="ARBA" id="ARBA00023002"/>
    </source>
</evidence>
<protein>
    <recommendedName>
        <fullName evidence="5">Glutathione peroxidase</fullName>
    </recommendedName>
</protein>
<comment type="caution">
    <text evidence="6">The sequence shown here is derived from an EMBL/GenBank/DDBJ whole genome shotgun (WGS) entry which is preliminary data.</text>
</comment>
<dbReference type="EMBL" id="BCNV01000001">
    <property type="protein sequence ID" value="GAS81265.1"/>
    <property type="molecule type" value="Genomic_DNA"/>
</dbReference>
<dbReference type="GO" id="GO:0004601">
    <property type="term" value="F:peroxidase activity"/>
    <property type="evidence" value="ECO:0007669"/>
    <property type="project" value="UniProtKB-KW"/>
</dbReference>
<dbReference type="PROSITE" id="PS51355">
    <property type="entry name" value="GLUTATHIONE_PEROXID_3"/>
    <property type="match status" value="1"/>
</dbReference>
<dbReference type="Pfam" id="PF00255">
    <property type="entry name" value="GSHPx"/>
    <property type="match status" value="1"/>
</dbReference>
<name>A0A100VK09_PAEAM</name>
<dbReference type="InterPro" id="IPR029760">
    <property type="entry name" value="GPX_CS"/>
</dbReference>
<dbReference type="PIRSF" id="PIRSF000303">
    <property type="entry name" value="Glutathion_perox"/>
    <property type="match status" value="1"/>
</dbReference>
<dbReference type="AlphaFoldDB" id="A0A100VK09"/>
<keyword evidence="2 5" id="KW-0575">Peroxidase</keyword>
<keyword evidence="3 5" id="KW-0560">Oxidoreductase</keyword>
<dbReference type="Proteomes" id="UP000069697">
    <property type="component" value="Unassembled WGS sequence"/>
</dbReference>
<dbReference type="GO" id="GO:0034599">
    <property type="term" value="P:cellular response to oxidative stress"/>
    <property type="evidence" value="ECO:0007669"/>
    <property type="project" value="TreeGrafter"/>
</dbReference>
<reference evidence="7" key="2">
    <citation type="submission" date="2016-01" db="EMBL/GenBank/DDBJ databases">
        <title>Draft Genome Sequence of Paenibacillus amylolyticus Heshi-A3 that Was Isolated from Fermented Rice Bran with Aging Salted Mackerel, Which Was Named Heshiko as Traditional Fermented Seafood in Japan.</title>
        <authorList>
            <person name="Akuzawa S."/>
            <person name="Nakagawa J."/>
            <person name="Kanekatsu T."/>
            <person name="Kubota E."/>
            <person name="Ohtake R."/>
            <person name="Suzuki T."/>
            <person name="Kanesaki Y."/>
        </authorList>
    </citation>
    <scope>NUCLEOTIDE SEQUENCE [LARGE SCALE GENOMIC DNA]</scope>
    <source>
        <strain evidence="7">Heshi-A3</strain>
    </source>
</reference>
<dbReference type="InterPro" id="IPR036249">
    <property type="entry name" value="Thioredoxin-like_sf"/>
</dbReference>
<feature type="active site" evidence="4">
    <location>
        <position position="35"/>
    </location>
</feature>
<sequence length="184" mass="21374">MSIFSYQVPFMDGHEGDFSALKGKVLLIVNTASQCSYSRQFSELQQMYEKYRDQGLEILAFPCNQFNDKEPGSNTEVAEYCRSQFQISFPIFEKVEVVGQSMHPVFRYLIEEAAFQGYDLDTKEGKWMDTFVKEKYPELYQGDGIKWNFTKFLIDRNGDVHGRYETTVAPLEMESDIKNLLTKS</sequence>
<evidence type="ECO:0000256" key="5">
    <source>
        <dbReference type="RuleBase" id="RU000499"/>
    </source>
</evidence>
<evidence type="ECO:0000313" key="7">
    <source>
        <dbReference type="Proteomes" id="UP000069697"/>
    </source>
</evidence>
<accession>A0A100VK09</accession>
<dbReference type="CDD" id="cd00340">
    <property type="entry name" value="GSH_Peroxidase"/>
    <property type="match status" value="1"/>
</dbReference>
<dbReference type="PANTHER" id="PTHR11592:SF78">
    <property type="entry name" value="GLUTATHIONE PEROXIDASE"/>
    <property type="match status" value="1"/>
</dbReference>
<evidence type="ECO:0000256" key="2">
    <source>
        <dbReference type="ARBA" id="ARBA00022559"/>
    </source>
</evidence>
<dbReference type="PROSITE" id="PS00763">
    <property type="entry name" value="GLUTATHIONE_PEROXID_2"/>
    <property type="match status" value="1"/>
</dbReference>
<dbReference type="PANTHER" id="PTHR11592">
    <property type="entry name" value="GLUTATHIONE PEROXIDASE"/>
    <property type="match status" value="1"/>
</dbReference>
<evidence type="ECO:0000313" key="6">
    <source>
        <dbReference type="EMBL" id="GAS81265.1"/>
    </source>
</evidence>
<dbReference type="RefSeq" id="WP_062833996.1">
    <property type="nucleotide sequence ID" value="NZ_BCNV01000001.1"/>
</dbReference>
<comment type="similarity">
    <text evidence="1 5">Belongs to the glutathione peroxidase family.</text>
</comment>
<dbReference type="PRINTS" id="PR01011">
    <property type="entry name" value="GLUTPROXDASE"/>
</dbReference>
<dbReference type="SUPFAM" id="SSF52833">
    <property type="entry name" value="Thioredoxin-like"/>
    <property type="match status" value="1"/>
</dbReference>
<dbReference type="FunFam" id="3.40.30.10:FF:000010">
    <property type="entry name" value="Glutathione peroxidase"/>
    <property type="match status" value="1"/>
</dbReference>
<dbReference type="Gene3D" id="3.40.30.10">
    <property type="entry name" value="Glutaredoxin"/>
    <property type="match status" value="1"/>
</dbReference>
<proteinExistence type="inferred from homology"/>
<evidence type="ECO:0000256" key="4">
    <source>
        <dbReference type="PIRSR" id="PIRSR000303-1"/>
    </source>
</evidence>
<dbReference type="InterPro" id="IPR000889">
    <property type="entry name" value="Glutathione_peroxidase"/>
</dbReference>
<organism evidence="6 7">
    <name type="scientific">Paenibacillus amylolyticus</name>
    <dbReference type="NCBI Taxonomy" id="1451"/>
    <lineage>
        <taxon>Bacteria</taxon>
        <taxon>Bacillati</taxon>
        <taxon>Bacillota</taxon>
        <taxon>Bacilli</taxon>
        <taxon>Bacillales</taxon>
        <taxon>Paenibacillaceae</taxon>
        <taxon>Paenibacillus</taxon>
    </lineage>
</organism>
<reference evidence="6 7" key="1">
    <citation type="journal article" date="2016" name="Genome Announc.">
        <title>Draft Genome Sequence of Paenibacillus amylolyticus Heshi-A3, Isolated from Fermented Rice Bran in a Japanese Fermented Seafood Dish.</title>
        <authorList>
            <person name="Akuzawa S."/>
            <person name="Nagaoka J."/>
            <person name="Kanekatsu M."/>
            <person name="Kubota E."/>
            <person name="Ohtake R."/>
            <person name="Suzuki T."/>
            <person name="Kanesaki Y."/>
        </authorList>
    </citation>
    <scope>NUCLEOTIDE SEQUENCE [LARGE SCALE GENOMIC DNA]</scope>
    <source>
        <strain evidence="6 7">Heshi-A3</strain>
    </source>
</reference>